<dbReference type="RefSeq" id="XP_018736631.1">
    <property type="nucleotide sequence ID" value="XM_018882234.1"/>
</dbReference>
<dbReference type="Gene3D" id="3.40.50.300">
    <property type="entry name" value="P-loop containing nucleotide triphosphate hydrolases"/>
    <property type="match status" value="1"/>
</dbReference>
<gene>
    <name evidence="1" type="primary">NRK1</name>
    <name evidence="1" type="ORF">AWJ20_5113</name>
</gene>
<dbReference type="GO" id="GO:0016301">
    <property type="term" value="F:kinase activity"/>
    <property type="evidence" value="ECO:0007669"/>
    <property type="project" value="UniProtKB-KW"/>
</dbReference>
<dbReference type="SUPFAM" id="SSF52540">
    <property type="entry name" value="P-loop containing nucleoside triphosphate hydrolases"/>
    <property type="match status" value="1"/>
</dbReference>
<evidence type="ECO:0000313" key="1">
    <source>
        <dbReference type="EMBL" id="ANB14154.1"/>
    </source>
</evidence>
<organism evidence="1 2">
    <name type="scientific">Sugiyamaella lignohabitans</name>
    <dbReference type="NCBI Taxonomy" id="796027"/>
    <lineage>
        <taxon>Eukaryota</taxon>
        <taxon>Fungi</taxon>
        <taxon>Dikarya</taxon>
        <taxon>Ascomycota</taxon>
        <taxon>Saccharomycotina</taxon>
        <taxon>Dipodascomycetes</taxon>
        <taxon>Dipodascales</taxon>
        <taxon>Trichomonascaceae</taxon>
        <taxon>Sugiyamaella</taxon>
    </lineage>
</organism>
<keyword evidence="1" id="KW-0808">Transferase</keyword>
<dbReference type="GeneID" id="30037320"/>
<dbReference type="Proteomes" id="UP000189580">
    <property type="component" value="Chromosome d"/>
</dbReference>
<dbReference type="EMBL" id="CP014502">
    <property type="protein sequence ID" value="ANB14154.1"/>
    <property type="molecule type" value="Genomic_DNA"/>
</dbReference>
<keyword evidence="1" id="KW-0418">Kinase</keyword>
<protein>
    <submittedName>
        <fullName evidence="1">Ribosylnicotinamide kinase</fullName>
    </submittedName>
</protein>
<dbReference type="InterPro" id="IPR027417">
    <property type="entry name" value="P-loop_NTPase"/>
</dbReference>
<dbReference type="OrthoDB" id="10041966at2759"/>
<keyword evidence="2" id="KW-1185">Reference proteome</keyword>
<dbReference type="KEGG" id="slb:AWJ20_5113"/>
<reference evidence="1 2" key="1">
    <citation type="submission" date="2016-02" db="EMBL/GenBank/DDBJ databases">
        <title>Complete genome sequence and transcriptome regulation of the pentose utilising yeast Sugiyamaella lignohabitans.</title>
        <authorList>
            <person name="Bellasio M."/>
            <person name="Peymann A."/>
            <person name="Valli M."/>
            <person name="Sipitzky M."/>
            <person name="Graf A."/>
            <person name="Sauer M."/>
            <person name="Marx H."/>
            <person name="Mattanovich D."/>
        </authorList>
    </citation>
    <scope>NUCLEOTIDE SEQUENCE [LARGE SCALE GENOMIC DNA]</scope>
    <source>
        <strain evidence="1 2">CBS 10342</strain>
    </source>
</reference>
<evidence type="ECO:0000313" key="2">
    <source>
        <dbReference type="Proteomes" id="UP000189580"/>
    </source>
</evidence>
<sequence length="179" mass="20575">MAEVLDDIHQTGETPGKYISKEEKNKIGPDHVSKEQLEKARELVIASKLTDKYRFVFVDGIMLYHDNSPVARKFDVRFFLRASYEELKKRREARAGYVTIDGFWQDPPGYFEDIVWPSYVQYHKHLFANDDVESDSLSTDAVDLDLHMPGQDVTAMPDILTWAINVLRESLTSDSLSDS</sequence>
<name>A0A167EJL2_9ASCO</name>
<accession>A0A167EJL2</accession>
<dbReference type="AlphaFoldDB" id="A0A167EJL2"/>
<proteinExistence type="predicted"/>